<dbReference type="InterPro" id="IPR013783">
    <property type="entry name" value="Ig-like_fold"/>
</dbReference>
<evidence type="ECO:0000313" key="4">
    <source>
        <dbReference type="Proteomes" id="UP001597472"/>
    </source>
</evidence>
<organism evidence="3 4">
    <name type="scientific">Bizionia sediminis</name>
    <dbReference type="NCBI Taxonomy" id="1737064"/>
    <lineage>
        <taxon>Bacteria</taxon>
        <taxon>Pseudomonadati</taxon>
        <taxon>Bacteroidota</taxon>
        <taxon>Flavobacteriia</taxon>
        <taxon>Flavobacteriales</taxon>
        <taxon>Flavobacteriaceae</taxon>
        <taxon>Bizionia</taxon>
    </lineage>
</organism>
<accession>A0ABW5KQS4</accession>
<comment type="caution">
    <text evidence="3">The sequence shown here is derived from an EMBL/GenBank/DDBJ whole genome shotgun (WGS) entry which is preliminary data.</text>
</comment>
<proteinExistence type="predicted"/>
<dbReference type="SUPFAM" id="SSF48726">
    <property type="entry name" value="Immunoglobulin"/>
    <property type="match status" value="2"/>
</dbReference>
<dbReference type="Proteomes" id="UP001597472">
    <property type="component" value="Unassembled WGS sequence"/>
</dbReference>
<dbReference type="InterPro" id="IPR036179">
    <property type="entry name" value="Ig-like_dom_sf"/>
</dbReference>
<dbReference type="Pfam" id="PF13585">
    <property type="entry name" value="CHU_C"/>
    <property type="match status" value="1"/>
</dbReference>
<dbReference type="PANTHER" id="PTHR44427:SF21">
    <property type="entry name" value="CEA CELL ADHESION MOLECULE 19"/>
    <property type="match status" value="1"/>
</dbReference>
<evidence type="ECO:0000256" key="2">
    <source>
        <dbReference type="ARBA" id="ARBA00023180"/>
    </source>
</evidence>
<dbReference type="RefSeq" id="WP_376891568.1">
    <property type="nucleotide sequence ID" value="NZ_JBHULS010000001.1"/>
</dbReference>
<sequence>MTPKIPTKQYAPALCMLLAYVFTLWGTHAQITILQPNLSFTQACASPGFNTYNVSFSFYPAQNLNPSNVFIIEMSDSDGNFTTPTTVQTLSNNTSPVSASFALPTDTAGENYKIRVRSTSPAQVSPVSDVFSAYYAIHNQPYSINAYNSSVTICEGQSYFLEVDDNGTNSQPVFYPSLRYIWYKNFIEIPGETSASLEINESGSYYSIVDYGSCVMNSYSNIVTVTVAPNITPVIETSDGGTTICPSESKTLISTLQDPSYTYTWFKDNSIIPASNNPTFIATQAGVYHLEIDNGGCVFTSNTLVLDVTDVSLTLDVPSALMLVPGESLLVSASTNAQTYSVQWFKDSLALTGANSLSYNVTDVGVYKVVISQSAPCLIEKEETFVVIPPDAITIAVNTDVGYNACTSIQTTLSPSSFNATSTLETLNILNNTLGYLYQWYYYGAAIAGANTPIYTVTSAAYNGPYALEVTIPGFGVIYSNNINVNLAIPNSTITNDQDLCTGQTVTFTSSITATNYNYQWFKDGNPVAGANQPTYATTEAGTYYLEISNGSCQNNSNSISIQNSSITATPNTATTDIIIPGETKVLSVSTTANNPVYAWYKNGTPISGATSATYNAVEAGIYRINVLEPGACNLETDVLFQLDYPTGFNLTVAAATDYVPCSSTSTTLQINQFLAQTSLGTVNILNNTYNYSYQWYKDGVPVSAGNQTTLNLLDAAENGTYNLEVAIPDFGIITSNNLTINLGIEPIIIENSGAFCSGQTTSLYANVSSSLYTYQWFLNGTPISGATLPTYQTNIEGTFSLEINSGSCTRMSNDLVLVFGEINIFSGNPASDVILPGESKTISVSTDAALPSYEWFRNNLLITGETAASLTTNQPGLYKVVASQTEDCTLISEKTFLLENPIDYHIEIAIDASYNACSSSTLPINLSVFEAITTTGTIDILNNPDIVFTAQWFKNNTPIPGETGTQINLSDTSDNGDYHLEINITEFGTISSNSIPANLNTNQPLIITSSGLFCSENPQVDINSNINNSSFTYQWYLNGSLLTTNNASTLQINQTGSYKLIIDTGSCTKESNTLIIEESFISVTPLAPINTTLIPGDTQTLAVQTDALQPNFQWYKNGTPIIGANTANFNASTAGGYQVIVTQTIGCIMEADVVFTVSYPNNFVATIAPSSNYQECVSLNTQLALTNLYAETETETINLTNNPYNYALQWFKDGSPLIAETSNTLPIDAFHANGDYYLDITIPDIGVITSNVVTITLGFLDAVTIQSTGILCESNPNTTLFSDISNSQFSYQWINATTNTPLSSNMEQQVSEAGDYYLEVTSGTCVVTSNTVTVAVLNADALSINYPDAINLIENTRLTIIAEGADTYTWTFNNATVSNTNSLVVTEEGIYLLTGIIDGCEVTKEIIVTEVENKAIAIPNVVTLNNDGINDTWGLPNKYVAKEEVDVIIYDSTGKVVFRQRNYMNNWPPADFEFSTKQPVYYYTILEDNEITQKGSITLIK</sequence>
<gene>
    <name evidence="3" type="ORF">ACFSQP_02665</name>
</gene>
<reference evidence="4" key="1">
    <citation type="journal article" date="2019" name="Int. J. Syst. Evol. Microbiol.">
        <title>The Global Catalogue of Microorganisms (GCM) 10K type strain sequencing project: providing services to taxonomists for standard genome sequencing and annotation.</title>
        <authorList>
            <consortium name="The Broad Institute Genomics Platform"/>
            <consortium name="The Broad Institute Genome Sequencing Center for Infectious Disease"/>
            <person name="Wu L."/>
            <person name="Ma J."/>
        </authorList>
    </citation>
    <scope>NUCLEOTIDE SEQUENCE [LARGE SCALE GENOMIC DNA]</scope>
    <source>
        <strain evidence="4">KCTC 42587</strain>
    </source>
</reference>
<dbReference type="InterPro" id="IPR050831">
    <property type="entry name" value="CEA_cell_adhesion"/>
</dbReference>
<dbReference type="EMBL" id="JBHULS010000001">
    <property type="protein sequence ID" value="MFD2550710.1"/>
    <property type="molecule type" value="Genomic_DNA"/>
</dbReference>
<dbReference type="PANTHER" id="PTHR44427">
    <property type="entry name" value="CARCINOEMBRYONIC ANTIGEN-RELATED CELL ADHESION MOLECULE 19"/>
    <property type="match status" value="1"/>
</dbReference>
<name>A0ABW5KQS4_9FLAO</name>
<keyword evidence="1" id="KW-0732">Signal</keyword>
<evidence type="ECO:0000256" key="1">
    <source>
        <dbReference type="ARBA" id="ARBA00022729"/>
    </source>
</evidence>
<evidence type="ECO:0000313" key="3">
    <source>
        <dbReference type="EMBL" id="MFD2550710.1"/>
    </source>
</evidence>
<protein>
    <submittedName>
        <fullName evidence="3">Gliding motility-associated C-terminal domain-containing protein</fullName>
    </submittedName>
</protein>
<keyword evidence="2" id="KW-0325">Glycoprotein</keyword>
<keyword evidence="4" id="KW-1185">Reference proteome</keyword>
<dbReference type="Gene3D" id="2.60.40.10">
    <property type="entry name" value="Immunoglobulins"/>
    <property type="match status" value="6"/>
</dbReference>